<dbReference type="AlphaFoldDB" id="A0A317JR67"/>
<organism evidence="1 2">
    <name type="scientific">Candidatus Cerribacteria bacterium 'Amazon FNV 2010 28 9'</name>
    <dbReference type="NCBI Taxonomy" id="2081795"/>
    <lineage>
        <taxon>Bacteria</taxon>
        <taxon>Candidatus Cerribacteria</taxon>
    </lineage>
</organism>
<sequence>MNEFHIGQLVSEQIGESIEHSPLADLLLAQLSLLYEGFPQWLEKTIRDLNNGKRIAIGAWENNTVSQLEGVCILKPVDSINLELKTLYVCPDHRGKIVQLCDGREMKISHALLQAADEYIQTHGFEVVLADAPSQDKMIEKLLLQYDFLLFEGLQEKNFFLKTYE</sequence>
<dbReference type="Proteomes" id="UP000246104">
    <property type="component" value="Unassembled WGS sequence"/>
</dbReference>
<dbReference type="InterPro" id="IPR016181">
    <property type="entry name" value="Acyl_CoA_acyltransferase"/>
</dbReference>
<dbReference type="EMBL" id="PSRQ01000042">
    <property type="protein sequence ID" value="PWU23252.1"/>
    <property type="molecule type" value="Genomic_DNA"/>
</dbReference>
<name>A0A317JR67_9BACT</name>
<evidence type="ECO:0000313" key="2">
    <source>
        <dbReference type="Proteomes" id="UP000246104"/>
    </source>
</evidence>
<proteinExistence type="predicted"/>
<evidence type="ECO:0008006" key="3">
    <source>
        <dbReference type="Google" id="ProtNLM"/>
    </source>
</evidence>
<gene>
    <name evidence="1" type="ORF">C5B42_03750</name>
</gene>
<comment type="caution">
    <text evidence="1">The sequence shown here is derived from an EMBL/GenBank/DDBJ whole genome shotgun (WGS) entry which is preliminary data.</text>
</comment>
<dbReference type="Gene3D" id="3.40.630.30">
    <property type="match status" value="1"/>
</dbReference>
<protein>
    <recommendedName>
        <fullName evidence="3">N-acetyltransferase domain-containing protein</fullName>
    </recommendedName>
</protein>
<reference evidence="1 2" key="1">
    <citation type="submission" date="2018-02" db="EMBL/GenBank/DDBJ databases">
        <title>Genomic Reconstructions from Amazon Rainforest and Pasture Soil Reveal Novel Insights into the Physiology of Candidate Phyla in Tropical Sites.</title>
        <authorList>
            <person name="Kroeger M.E."/>
            <person name="Delmont T."/>
            <person name="Eren A.M."/>
            <person name="Guo J."/>
            <person name="Meyer K.M."/>
            <person name="Khan K."/>
            <person name="Rodrigues J.L.M."/>
            <person name="Bohannan B.J.M."/>
            <person name="Tringe S."/>
            <person name="Borges C.D."/>
            <person name="Tiedje J."/>
            <person name="Tsai S.M."/>
            <person name="Nusslein K."/>
        </authorList>
    </citation>
    <scope>NUCLEOTIDE SEQUENCE [LARGE SCALE GENOMIC DNA]</scope>
    <source>
        <strain evidence="1">Amazon FNV 2010 28 9</strain>
    </source>
</reference>
<dbReference type="SUPFAM" id="SSF55729">
    <property type="entry name" value="Acyl-CoA N-acyltransferases (Nat)"/>
    <property type="match status" value="1"/>
</dbReference>
<accession>A0A317JR67</accession>
<evidence type="ECO:0000313" key="1">
    <source>
        <dbReference type="EMBL" id="PWU23252.1"/>
    </source>
</evidence>